<dbReference type="GO" id="GO:0005886">
    <property type="term" value="C:plasma membrane"/>
    <property type="evidence" value="ECO:0007669"/>
    <property type="project" value="TreeGrafter"/>
</dbReference>
<dbReference type="PANTHER" id="PTHR42795:SF1">
    <property type="entry name" value="ALANINE DEHYDROGENASE"/>
    <property type="match status" value="1"/>
</dbReference>
<dbReference type="Proteomes" id="UP000005297">
    <property type="component" value="Unassembled WGS sequence"/>
</dbReference>
<accession>Q0EZS3</accession>
<feature type="binding site" evidence="9">
    <location>
        <position position="74"/>
    </location>
    <ligand>
        <name>substrate</name>
    </ligand>
</feature>
<dbReference type="CDD" id="cd05305">
    <property type="entry name" value="L-AlaDH"/>
    <property type="match status" value="1"/>
</dbReference>
<comment type="function">
    <text evidence="6">May play a role in cell wall synthesis as L-alanine is an important constituent of the peptidoglycan layer.</text>
</comment>
<evidence type="ECO:0000256" key="6">
    <source>
        <dbReference type="ARBA" id="ARBA00056662"/>
    </source>
</evidence>
<dbReference type="EMBL" id="AATS01000006">
    <property type="protein sequence ID" value="EAU54631.1"/>
    <property type="molecule type" value="Genomic_DNA"/>
</dbReference>
<dbReference type="EC" id="1.4.1.1" evidence="7"/>
<dbReference type="STRING" id="314344.AL013_10070"/>
<evidence type="ECO:0000256" key="5">
    <source>
        <dbReference type="ARBA" id="ARBA00049277"/>
    </source>
</evidence>
<dbReference type="Pfam" id="PF01262">
    <property type="entry name" value="AlaDh_PNT_C"/>
    <property type="match status" value="1"/>
</dbReference>
<dbReference type="InterPro" id="IPR036291">
    <property type="entry name" value="NAD(P)-bd_dom_sf"/>
</dbReference>
<dbReference type="Gene3D" id="3.40.50.720">
    <property type="entry name" value="NAD(P)-binding Rossmann-like Domain"/>
    <property type="match status" value="2"/>
</dbReference>
<dbReference type="OrthoDB" id="5288847at2"/>
<dbReference type="SUPFAM" id="SSF52283">
    <property type="entry name" value="Formate/glycerate dehydrogenase catalytic domain-like"/>
    <property type="match status" value="1"/>
</dbReference>
<keyword evidence="3 7" id="KW-0560">Oxidoreductase</keyword>
<dbReference type="FunFam" id="3.40.50.720:FF:000433">
    <property type="entry name" value="Alanine dehydrogenase 1"/>
    <property type="match status" value="1"/>
</dbReference>
<dbReference type="AlphaFoldDB" id="Q0EZS3"/>
<dbReference type="eggNOG" id="COG0686">
    <property type="taxonomic scope" value="Bacteria"/>
</dbReference>
<dbReference type="SMART" id="SM01003">
    <property type="entry name" value="AlaDh_PNT_N"/>
    <property type="match status" value="1"/>
</dbReference>
<dbReference type="Pfam" id="PF05222">
    <property type="entry name" value="AlaDh_PNT_N"/>
    <property type="match status" value="1"/>
</dbReference>
<feature type="binding site" evidence="9">
    <location>
        <position position="15"/>
    </location>
    <ligand>
        <name>substrate</name>
    </ligand>
</feature>
<name>Q0EZS3_9PROT</name>
<dbReference type="PROSITE" id="PS00837">
    <property type="entry name" value="ALADH_PNT_2"/>
    <property type="match status" value="1"/>
</dbReference>
<evidence type="ECO:0000256" key="10">
    <source>
        <dbReference type="PIRSR" id="PIRSR000183-3"/>
    </source>
</evidence>
<dbReference type="GO" id="GO:0042853">
    <property type="term" value="P:L-alanine catabolic process"/>
    <property type="evidence" value="ECO:0007669"/>
    <property type="project" value="InterPro"/>
</dbReference>
<organism evidence="13 14">
    <name type="scientific">Mariprofundus ferrooxydans PV-1</name>
    <dbReference type="NCBI Taxonomy" id="314345"/>
    <lineage>
        <taxon>Bacteria</taxon>
        <taxon>Pseudomonadati</taxon>
        <taxon>Pseudomonadota</taxon>
        <taxon>Candidatius Mariprofundia</taxon>
        <taxon>Mariprofundales</taxon>
        <taxon>Mariprofundaceae</taxon>
        <taxon>Mariprofundus</taxon>
    </lineage>
</organism>
<dbReference type="GO" id="GO:0000286">
    <property type="term" value="F:alanine dehydrogenase activity"/>
    <property type="evidence" value="ECO:0007669"/>
    <property type="project" value="UniProtKB-UniRule"/>
</dbReference>
<comment type="catalytic activity">
    <reaction evidence="5 7">
        <text>L-alanine + NAD(+) + H2O = pyruvate + NH4(+) + NADH + H(+)</text>
        <dbReference type="Rhea" id="RHEA:18405"/>
        <dbReference type="ChEBI" id="CHEBI:15361"/>
        <dbReference type="ChEBI" id="CHEBI:15377"/>
        <dbReference type="ChEBI" id="CHEBI:15378"/>
        <dbReference type="ChEBI" id="CHEBI:28938"/>
        <dbReference type="ChEBI" id="CHEBI:57540"/>
        <dbReference type="ChEBI" id="CHEBI:57945"/>
        <dbReference type="ChEBI" id="CHEBI:57972"/>
        <dbReference type="EC" id="1.4.1.1"/>
    </reaction>
</comment>
<gene>
    <name evidence="13" type="ORF">SPV1_13644</name>
</gene>
<sequence>MIIGIPAEIKNREHRVALIPEGARALVEDGHQVLVEQGAGAGSGFSDKEYTDAGAMIVASAADAWAAELVVKVKEPLPREYQFLRPGLGLFTFLHLAACPELLQVLLEKKVLAIGYETVQTDDGRLPLLAPMSQVAGRLATQIGASLLQSENGTQWPGRGVLMGGVANVKPANVLILGGGNVGRSAAEVAIGMGAIVHILEARVESVAALRQHFGQRCEVRFFAQQMMFEALDECDLLIGAALVPGAHAPHLLTSSFLERMPDGSVFMDVAIDQGGISETSRPTSYEQPVYVESGVLHCCLPNLPSAVPVSSTQALTAETFPYIRLLAQAGMVSAIREHRSLRRSVNTWDGQITHPAVAEAAGMPYEPLSL</sequence>
<dbReference type="InterPro" id="IPR007698">
    <property type="entry name" value="AlaDH/PNT_NAD(H)-bd"/>
</dbReference>
<dbReference type="RefSeq" id="WP_009850241.1">
    <property type="nucleotide sequence ID" value="NZ_DS022294.1"/>
</dbReference>
<dbReference type="InParanoid" id="Q0EZS3"/>
<comment type="caution">
    <text evidence="13">The sequence shown here is derived from an EMBL/GenBank/DDBJ whole genome shotgun (WGS) entry which is preliminary data.</text>
</comment>
<evidence type="ECO:0000256" key="4">
    <source>
        <dbReference type="ARBA" id="ARBA00023027"/>
    </source>
</evidence>
<keyword evidence="14" id="KW-1185">Reference proteome</keyword>
<keyword evidence="4 7" id="KW-0520">NAD</keyword>
<feature type="binding site" evidence="10">
    <location>
        <position position="133"/>
    </location>
    <ligand>
        <name>NAD(+)</name>
        <dbReference type="ChEBI" id="CHEBI:57540"/>
    </ligand>
</feature>
<comment type="pathway">
    <text evidence="1">Amino-acid degradation; L-alanine degradation via dehydrogenase pathway; NH(3) and pyruvate from L-alanine: step 1/1.</text>
</comment>
<feature type="active site" description="Proton donor/acceptor" evidence="8">
    <location>
        <position position="95"/>
    </location>
</feature>
<evidence type="ECO:0000259" key="12">
    <source>
        <dbReference type="SMART" id="SM01003"/>
    </source>
</evidence>
<feature type="binding site" evidence="10">
    <location>
        <position position="282"/>
    </location>
    <ligand>
        <name>NAD(+)</name>
        <dbReference type="ChEBI" id="CHEBI:57540"/>
    </ligand>
</feature>
<evidence type="ECO:0000256" key="2">
    <source>
        <dbReference type="ARBA" id="ARBA00005689"/>
    </source>
</evidence>
<evidence type="ECO:0000313" key="14">
    <source>
        <dbReference type="Proteomes" id="UP000005297"/>
    </source>
</evidence>
<evidence type="ECO:0000259" key="11">
    <source>
        <dbReference type="SMART" id="SM01002"/>
    </source>
</evidence>
<dbReference type="InterPro" id="IPR008143">
    <property type="entry name" value="Ala_DH/PNT_CS2"/>
</dbReference>
<dbReference type="InterPro" id="IPR007886">
    <property type="entry name" value="AlaDH/PNT_N"/>
</dbReference>
<evidence type="ECO:0000256" key="1">
    <source>
        <dbReference type="ARBA" id="ARBA00005206"/>
    </source>
</evidence>
<dbReference type="PANTHER" id="PTHR42795">
    <property type="entry name" value="ALANINE DEHYDROGENASE"/>
    <property type="match status" value="1"/>
</dbReference>
<evidence type="ECO:0000256" key="9">
    <source>
        <dbReference type="PIRSR" id="PIRSR000183-2"/>
    </source>
</evidence>
<dbReference type="GO" id="GO:0000166">
    <property type="term" value="F:nucleotide binding"/>
    <property type="evidence" value="ECO:0007669"/>
    <property type="project" value="UniProtKB-KW"/>
</dbReference>
<feature type="domain" description="Alanine dehydrogenase/pyridine nucleotide transhydrogenase NAD(H)-binding" evidence="11">
    <location>
        <begin position="148"/>
        <end position="300"/>
    </location>
</feature>
<dbReference type="InterPro" id="IPR008141">
    <property type="entry name" value="Ala_DH"/>
</dbReference>
<evidence type="ECO:0000256" key="7">
    <source>
        <dbReference type="PIRNR" id="PIRNR000183"/>
    </source>
</evidence>
<evidence type="ECO:0000256" key="8">
    <source>
        <dbReference type="PIRSR" id="PIRSR000183-1"/>
    </source>
</evidence>
<dbReference type="SMART" id="SM01002">
    <property type="entry name" value="AlaDh_PNT_C"/>
    <property type="match status" value="1"/>
</dbReference>
<proteinExistence type="inferred from homology"/>
<protein>
    <recommendedName>
        <fullName evidence="7">Alanine dehydrogenase</fullName>
        <ecNumber evidence="7">1.4.1.1</ecNumber>
    </recommendedName>
</protein>
<feature type="domain" description="Alanine dehydrogenase/pyridine nucleotide transhydrogenase N-terminal" evidence="12">
    <location>
        <begin position="4"/>
        <end position="136"/>
    </location>
</feature>
<comment type="similarity">
    <text evidence="2 7">Belongs to the AlaDH/PNT family.</text>
</comment>
<feature type="binding site" evidence="10">
    <location>
        <begin position="270"/>
        <end position="273"/>
    </location>
    <ligand>
        <name>NAD(+)</name>
        <dbReference type="ChEBI" id="CHEBI:57540"/>
    </ligand>
</feature>
<dbReference type="SUPFAM" id="SSF51735">
    <property type="entry name" value="NAD(P)-binding Rossmann-fold domains"/>
    <property type="match status" value="1"/>
</dbReference>
<evidence type="ECO:0000313" key="13">
    <source>
        <dbReference type="EMBL" id="EAU54631.1"/>
    </source>
</evidence>
<dbReference type="PIRSF" id="PIRSF000183">
    <property type="entry name" value="Alanine_dh"/>
    <property type="match status" value="1"/>
</dbReference>
<feature type="active site" description="Proton donor/acceptor" evidence="8">
    <location>
        <position position="273"/>
    </location>
</feature>
<keyword evidence="10" id="KW-0547">Nucleotide-binding</keyword>
<dbReference type="NCBIfam" id="TIGR00518">
    <property type="entry name" value="alaDH"/>
    <property type="match status" value="1"/>
</dbReference>
<reference evidence="13 14" key="1">
    <citation type="submission" date="2006-09" db="EMBL/GenBank/DDBJ databases">
        <authorList>
            <person name="Emerson D."/>
            <person name="Ferriera S."/>
            <person name="Johnson J."/>
            <person name="Kravitz S."/>
            <person name="Halpern A."/>
            <person name="Remington K."/>
            <person name="Beeson K."/>
            <person name="Tran B."/>
            <person name="Rogers Y.-H."/>
            <person name="Friedman R."/>
            <person name="Venter J.C."/>
        </authorList>
    </citation>
    <scope>NUCLEOTIDE SEQUENCE [LARGE SCALE GENOMIC DNA]</scope>
    <source>
        <strain evidence="13 14">PV-1</strain>
    </source>
</reference>
<evidence type="ECO:0000256" key="3">
    <source>
        <dbReference type="ARBA" id="ARBA00023002"/>
    </source>
</evidence>
<dbReference type="HOGENOM" id="CLU_003376_3_0_0"/>